<gene>
    <name evidence="2" type="ORF">CSOJ01_15853</name>
</gene>
<keyword evidence="3" id="KW-1185">Reference proteome</keyword>
<protein>
    <submittedName>
        <fullName evidence="2">Uncharacterized protein</fullName>
    </submittedName>
</protein>
<evidence type="ECO:0000313" key="2">
    <source>
        <dbReference type="EMBL" id="KAF6783759.1"/>
    </source>
</evidence>
<dbReference type="GO" id="GO:0016627">
    <property type="term" value="F:oxidoreductase activity, acting on the CH-CH group of donors"/>
    <property type="evidence" value="ECO:0007669"/>
    <property type="project" value="InterPro"/>
</dbReference>
<dbReference type="EMBL" id="WIGN01000794">
    <property type="protein sequence ID" value="KAF6783759.1"/>
    <property type="molecule type" value="Genomic_DNA"/>
</dbReference>
<sequence>MAMEATLAVQAHGDIESSRENDVEGQMRDAKITQIYKRTSEAPGAIVAHAVSSAPTSGPGSLVANFNRVLRSA</sequence>
<evidence type="ECO:0000256" key="1">
    <source>
        <dbReference type="SAM" id="MobiDB-lite"/>
    </source>
</evidence>
<dbReference type="Proteomes" id="UP000652219">
    <property type="component" value="Unassembled WGS sequence"/>
</dbReference>
<dbReference type="Gene3D" id="1.20.140.10">
    <property type="entry name" value="Butyryl-CoA Dehydrogenase, subunit A, domain 3"/>
    <property type="match status" value="1"/>
</dbReference>
<name>A0A8H6MI11_9PEZI</name>
<reference evidence="2 3" key="1">
    <citation type="journal article" date="2020" name="Phytopathology">
        <title>Genome Sequence Resources of Colletotrichum truncatum, C. plurivorum, C. musicola, and C. sojae: Four Species Pathogenic to Soybean (Glycine max).</title>
        <authorList>
            <person name="Rogerio F."/>
            <person name="Boufleur T.R."/>
            <person name="Ciampi-Guillardi M."/>
            <person name="Sukno S.A."/>
            <person name="Thon M.R."/>
            <person name="Massola Junior N.S."/>
            <person name="Baroncelli R."/>
        </authorList>
    </citation>
    <scope>NUCLEOTIDE SEQUENCE [LARGE SCALE GENOMIC DNA]</scope>
    <source>
        <strain evidence="2 3">LFN0009</strain>
    </source>
</reference>
<accession>A0A8H6MI11</accession>
<dbReference type="InterPro" id="IPR036250">
    <property type="entry name" value="AcylCo_DH-like_C"/>
</dbReference>
<dbReference type="SUPFAM" id="SSF47203">
    <property type="entry name" value="Acyl-CoA dehydrogenase C-terminal domain-like"/>
    <property type="match status" value="1"/>
</dbReference>
<dbReference type="AlphaFoldDB" id="A0A8H6MI11"/>
<feature type="compositionally biased region" description="Basic and acidic residues" evidence="1">
    <location>
        <begin position="13"/>
        <end position="28"/>
    </location>
</feature>
<evidence type="ECO:0000313" key="3">
    <source>
        <dbReference type="Proteomes" id="UP000652219"/>
    </source>
</evidence>
<organism evidence="2 3">
    <name type="scientific">Colletotrichum sojae</name>
    <dbReference type="NCBI Taxonomy" id="2175907"/>
    <lineage>
        <taxon>Eukaryota</taxon>
        <taxon>Fungi</taxon>
        <taxon>Dikarya</taxon>
        <taxon>Ascomycota</taxon>
        <taxon>Pezizomycotina</taxon>
        <taxon>Sordariomycetes</taxon>
        <taxon>Hypocreomycetidae</taxon>
        <taxon>Glomerellales</taxon>
        <taxon>Glomerellaceae</taxon>
        <taxon>Colletotrichum</taxon>
        <taxon>Colletotrichum orchidearum species complex</taxon>
    </lineage>
</organism>
<comment type="caution">
    <text evidence="2">The sequence shown here is derived from an EMBL/GenBank/DDBJ whole genome shotgun (WGS) entry which is preliminary data.</text>
</comment>
<proteinExistence type="predicted"/>
<feature type="region of interest" description="Disordered" evidence="1">
    <location>
        <begin position="1"/>
        <end position="28"/>
    </location>
</feature>